<evidence type="ECO:0000313" key="1">
    <source>
        <dbReference type="EMBL" id="GAH20035.1"/>
    </source>
</evidence>
<dbReference type="EMBL" id="BARU01004378">
    <property type="protein sequence ID" value="GAH20035.1"/>
    <property type="molecule type" value="Genomic_DNA"/>
</dbReference>
<reference evidence="1" key="1">
    <citation type="journal article" date="2014" name="Front. Microbiol.">
        <title>High frequency of phylogenetically diverse reductive dehalogenase-homologous genes in deep subseafloor sedimentary metagenomes.</title>
        <authorList>
            <person name="Kawai M."/>
            <person name="Futagami T."/>
            <person name="Toyoda A."/>
            <person name="Takaki Y."/>
            <person name="Nishi S."/>
            <person name="Hori S."/>
            <person name="Arai W."/>
            <person name="Tsubouchi T."/>
            <person name="Morono Y."/>
            <person name="Uchiyama I."/>
            <person name="Ito T."/>
            <person name="Fujiyama A."/>
            <person name="Inagaki F."/>
            <person name="Takami H."/>
        </authorList>
    </citation>
    <scope>NUCLEOTIDE SEQUENCE</scope>
    <source>
        <strain evidence="1">Expedition CK06-06</strain>
    </source>
</reference>
<gene>
    <name evidence="1" type="ORF">S03H2_08846</name>
</gene>
<comment type="caution">
    <text evidence="1">The sequence shown here is derived from an EMBL/GenBank/DDBJ whole genome shotgun (WGS) entry which is preliminary data.</text>
</comment>
<name>X1EI59_9ZZZZ</name>
<dbReference type="AlphaFoldDB" id="X1EI59"/>
<accession>X1EI59</accession>
<sequence>MTAQEKQLYEFALKVGDRRFGSACAHTIIKNGVCVRCLRRVWHR</sequence>
<proteinExistence type="predicted"/>
<protein>
    <submittedName>
        <fullName evidence="1">Uncharacterized protein</fullName>
    </submittedName>
</protein>
<organism evidence="1">
    <name type="scientific">marine sediment metagenome</name>
    <dbReference type="NCBI Taxonomy" id="412755"/>
    <lineage>
        <taxon>unclassified sequences</taxon>
        <taxon>metagenomes</taxon>
        <taxon>ecological metagenomes</taxon>
    </lineage>
</organism>